<gene>
    <name evidence="2" type="ORF">SAMN05661096_00888</name>
</gene>
<evidence type="ECO:0000313" key="2">
    <source>
        <dbReference type="EMBL" id="SMG16827.1"/>
    </source>
</evidence>
<feature type="chain" id="PRO_5012100949" evidence="1">
    <location>
        <begin position="24"/>
        <end position="325"/>
    </location>
</feature>
<dbReference type="Proteomes" id="UP000193804">
    <property type="component" value="Unassembled WGS sequence"/>
</dbReference>
<evidence type="ECO:0000256" key="1">
    <source>
        <dbReference type="SAM" id="SignalP"/>
    </source>
</evidence>
<keyword evidence="1" id="KW-0732">Signal</keyword>
<keyword evidence="3" id="KW-1185">Reference proteome</keyword>
<protein>
    <submittedName>
        <fullName evidence="2">Type IX secretion system membrane protein, PorP/SprF family</fullName>
    </submittedName>
</protein>
<name>A0A1X7IP41_9BACT</name>
<organism evidence="2 3">
    <name type="scientific">Marivirga sericea</name>
    <dbReference type="NCBI Taxonomy" id="1028"/>
    <lineage>
        <taxon>Bacteria</taxon>
        <taxon>Pseudomonadati</taxon>
        <taxon>Bacteroidota</taxon>
        <taxon>Cytophagia</taxon>
        <taxon>Cytophagales</taxon>
        <taxon>Marivirgaceae</taxon>
        <taxon>Marivirga</taxon>
    </lineage>
</organism>
<proteinExistence type="predicted"/>
<evidence type="ECO:0000313" key="3">
    <source>
        <dbReference type="Proteomes" id="UP000193804"/>
    </source>
</evidence>
<dbReference type="EMBL" id="FXAW01000001">
    <property type="protein sequence ID" value="SMG16827.1"/>
    <property type="molecule type" value="Genomic_DNA"/>
</dbReference>
<dbReference type="NCBIfam" id="TIGR03519">
    <property type="entry name" value="T9SS_PorP_fam"/>
    <property type="match status" value="1"/>
</dbReference>
<dbReference type="RefSeq" id="WP_085515850.1">
    <property type="nucleotide sequence ID" value="NZ_FXAW01000001.1"/>
</dbReference>
<dbReference type="OrthoDB" id="1186563at2"/>
<reference evidence="3" key="1">
    <citation type="submission" date="2017-04" db="EMBL/GenBank/DDBJ databases">
        <authorList>
            <person name="Varghese N."/>
            <person name="Submissions S."/>
        </authorList>
    </citation>
    <scope>NUCLEOTIDE SEQUENCE [LARGE SCALE GENOMIC DNA]</scope>
    <source>
        <strain evidence="3">DSM 4125</strain>
    </source>
</reference>
<dbReference type="STRING" id="1028.SAMN05661096_00888"/>
<feature type="signal peptide" evidence="1">
    <location>
        <begin position="1"/>
        <end position="23"/>
    </location>
</feature>
<dbReference type="InterPro" id="IPR019861">
    <property type="entry name" value="PorP/SprF_Bacteroidetes"/>
</dbReference>
<dbReference type="Pfam" id="PF11751">
    <property type="entry name" value="PorP_SprF"/>
    <property type="match status" value="1"/>
</dbReference>
<sequence>MKHLLSISALLVLLMSMNLSLNAQDVYFSQFYATPIYLNSALAGSEGNPRLTLAHRQQWSNLSAYNASYFSFDSPLGKQSGLAIHALNDQQMDRVINNNAVGTTLSHRIELNNRAVIGGGISLNYFQKSFNWSQLTFEDQMVAGSSNRYPTAERFGQSRSQMFDVGVGFIYAAENLVAGINVSHINTPKERFNPESDAILPRRYTAHIAYSFQKYAYSKKSYSFTPSIVYENQASMDYLNVGGYWNNNFLTIGSWYRIKQALVFTLGLSFQQFNIGYSYDHSMQNAQVNYGATNEFTMSYRFQWKGKDPSKNYKGKCPDLYKNLR</sequence>
<dbReference type="AlphaFoldDB" id="A0A1X7IP41"/>
<accession>A0A1X7IP41</accession>